<keyword evidence="1" id="KW-0472">Membrane</keyword>
<accession>A0A1C7M0L3</accession>
<dbReference type="OrthoDB" id="3229881at2759"/>
<keyword evidence="2" id="KW-0732">Signal</keyword>
<name>A0A1C7M0L3_GRIFR</name>
<reference evidence="3 4" key="1">
    <citation type="submission" date="2016-03" db="EMBL/GenBank/DDBJ databases">
        <title>Whole genome sequencing of Grifola frondosa 9006-11.</title>
        <authorList>
            <person name="Min B."/>
            <person name="Park H."/>
            <person name="Kim J.-G."/>
            <person name="Cho H."/>
            <person name="Oh Y.-L."/>
            <person name="Kong W.-S."/>
            <person name="Choi I.-G."/>
        </authorList>
    </citation>
    <scope>NUCLEOTIDE SEQUENCE [LARGE SCALE GENOMIC DNA]</scope>
    <source>
        <strain evidence="3 4">9006-11</strain>
    </source>
</reference>
<gene>
    <name evidence="3" type="ORF">A0H81_09886</name>
</gene>
<feature type="non-terminal residue" evidence="3">
    <location>
        <position position="209"/>
    </location>
</feature>
<keyword evidence="4" id="KW-1185">Reference proteome</keyword>
<keyword evidence="1" id="KW-1133">Transmembrane helix</keyword>
<comment type="caution">
    <text evidence="3">The sequence shown here is derived from an EMBL/GenBank/DDBJ whole genome shotgun (WGS) entry which is preliminary data.</text>
</comment>
<keyword evidence="1" id="KW-0812">Transmembrane</keyword>
<dbReference type="EMBL" id="LUGG01000014">
    <property type="protein sequence ID" value="OBZ70452.1"/>
    <property type="molecule type" value="Genomic_DNA"/>
</dbReference>
<evidence type="ECO:0000256" key="2">
    <source>
        <dbReference type="SAM" id="SignalP"/>
    </source>
</evidence>
<evidence type="ECO:0000313" key="3">
    <source>
        <dbReference type="EMBL" id="OBZ70452.1"/>
    </source>
</evidence>
<proteinExistence type="predicted"/>
<evidence type="ECO:0000256" key="1">
    <source>
        <dbReference type="SAM" id="Phobius"/>
    </source>
</evidence>
<protein>
    <submittedName>
        <fullName evidence="3">Uncharacterized protein</fullName>
    </submittedName>
</protein>
<dbReference type="OMA" id="KSPPLFY"/>
<feature type="chain" id="PRO_5008888876" evidence="2">
    <location>
        <begin position="23"/>
        <end position="209"/>
    </location>
</feature>
<dbReference type="Proteomes" id="UP000092993">
    <property type="component" value="Unassembled WGS sequence"/>
</dbReference>
<organism evidence="3 4">
    <name type="scientific">Grifola frondosa</name>
    <name type="common">Maitake</name>
    <name type="synonym">Polyporus frondosus</name>
    <dbReference type="NCBI Taxonomy" id="5627"/>
    <lineage>
        <taxon>Eukaryota</taxon>
        <taxon>Fungi</taxon>
        <taxon>Dikarya</taxon>
        <taxon>Basidiomycota</taxon>
        <taxon>Agaricomycotina</taxon>
        <taxon>Agaricomycetes</taxon>
        <taxon>Polyporales</taxon>
        <taxon>Grifolaceae</taxon>
        <taxon>Grifola</taxon>
    </lineage>
</organism>
<dbReference type="AlphaFoldDB" id="A0A1C7M0L3"/>
<sequence>MPRTAVIVLAASCIAYISFVAAIPSFEGITSWFDIGSLVPGMSYLEALGPKTPNDVHIPFYVSIQAPRGYPGNATIYRNKSPPLFYIHQNQLWHYHNDSTILPMNVHNSTGSPQLPLQLMVGKTRDVVTGGKWRWQGTMLFYEHGSQTNQGLFYSCQDTTGLMGLFLFLQWSVSFIILFGAPLRRFVASSAPPPGCTPFTIHSFSSIRR</sequence>
<feature type="transmembrane region" description="Helical" evidence="1">
    <location>
        <begin position="162"/>
        <end position="181"/>
    </location>
</feature>
<feature type="signal peptide" evidence="2">
    <location>
        <begin position="1"/>
        <end position="22"/>
    </location>
</feature>
<evidence type="ECO:0000313" key="4">
    <source>
        <dbReference type="Proteomes" id="UP000092993"/>
    </source>
</evidence>